<evidence type="ECO:0000256" key="4">
    <source>
        <dbReference type="ARBA" id="ARBA00022827"/>
    </source>
</evidence>
<feature type="binding site" evidence="6">
    <location>
        <position position="150"/>
    </location>
    <ligand>
        <name>FAD</name>
        <dbReference type="ChEBI" id="CHEBI:57692"/>
    </ligand>
</feature>
<feature type="binding site" evidence="6">
    <location>
        <position position="140"/>
    </location>
    <ligand>
        <name>FAD</name>
        <dbReference type="ChEBI" id="CHEBI:57692"/>
    </ligand>
</feature>
<accession>A0AAD8D7K6</accession>
<dbReference type="PANTHER" id="PTHR19370:SF184">
    <property type="entry name" value="NADH-CYTOCHROME B5 REDUCTASE-LIKE"/>
    <property type="match status" value="1"/>
</dbReference>
<evidence type="ECO:0000256" key="6">
    <source>
        <dbReference type="PIRSR" id="PIRSR601834-1"/>
    </source>
</evidence>
<evidence type="ECO:0000256" key="3">
    <source>
        <dbReference type="ARBA" id="ARBA00022630"/>
    </source>
</evidence>
<dbReference type="PRINTS" id="PR00406">
    <property type="entry name" value="CYTB5RDTASE"/>
</dbReference>
<evidence type="ECO:0000256" key="1">
    <source>
        <dbReference type="ARBA" id="ARBA00001974"/>
    </source>
</evidence>
<dbReference type="InterPro" id="IPR019180">
    <property type="entry name" value="Oxidoreductase-like_N"/>
</dbReference>
<keyword evidence="9" id="KW-1185">Reference proteome</keyword>
<dbReference type="InterPro" id="IPR017938">
    <property type="entry name" value="Riboflavin_synthase-like_b-brl"/>
</dbReference>
<organism evidence="8 9">
    <name type="scientific">Acipenser oxyrinchus oxyrinchus</name>
    <dbReference type="NCBI Taxonomy" id="40147"/>
    <lineage>
        <taxon>Eukaryota</taxon>
        <taxon>Metazoa</taxon>
        <taxon>Chordata</taxon>
        <taxon>Craniata</taxon>
        <taxon>Vertebrata</taxon>
        <taxon>Euteleostomi</taxon>
        <taxon>Actinopterygii</taxon>
        <taxon>Chondrostei</taxon>
        <taxon>Acipenseriformes</taxon>
        <taxon>Acipenseridae</taxon>
        <taxon>Acipenser</taxon>
    </lineage>
</organism>
<dbReference type="GO" id="GO:0016491">
    <property type="term" value="F:oxidoreductase activity"/>
    <property type="evidence" value="ECO:0007669"/>
    <property type="project" value="UniProtKB-KW"/>
</dbReference>
<dbReference type="SUPFAM" id="SSF63380">
    <property type="entry name" value="Riboflavin synthase domain-like"/>
    <property type="match status" value="1"/>
</dbReference>
<dbReference type="CDD" id="cd06183">
    <property type="entry name" value="cyt_b5_reduct_like"/>
    <property type="match status" value="1"/>
</dbReference>
<evidence type="ECO:0000256" key="5">
    <source>
        <dbReference type="ARBA" id="ARBA00023002"/>
    </source>
</evidence>
<feature type="binding site" evidence="6">
    <location>
        <position position="123"/>
    </location>
    <ligand>
        <name>FAD</name>
        <dbReference type="ChEBI" id="CHEBI:57692"/>
    </ligand>
</feature>
<keyword evidence="5" id="KW-0560">Oxidoreductase</keyword>
<dbReference type="Gene3D" id="2.40.30.10">
    <property type="entry name" value="Translation factors"/>
    <property type="match status" value="1"/>
</dbReference>
<dbReference type="InterPro" id="IPR001834">
    <property type="entry name" value="CBR-like"/>
</dbReference>
<proteinExistence type="inferred from homology"/>
<evidence type="ECO:0000256" key="2">
    <source>
        <dbReference type="ARBA" id="ARBA00006105"/>
    </source>
</evidence>
<feature type="domain" description="FAD-binding FR-type" evidence="7">
    <location>
        <begin position="72"/>
        <end position="174"/>
    </location>
</feature>
<dbReference type="PROSITE" id="PS51384">
    <property type="entry name" value="FAD_FR"/>
    <property type="match status" value="1"/>
</dbReference>
<dbReference type="EMBL" id="JAGXEW010000014">
    <property type="protein sequence ID" value="KAK1164106.1"/>
    <property type="molecule type" value="Genomic_DNA"/>
</dbReference>
<evidence type="ECO:0000259" key="7">
    <source>
        <dbReference type="PROSITE" id="PS51384"/>
    </source>
</evidence>
<dbReference type="Gene3D" id="3.40.50.80">
    <property type="entry name" value="Nucleotide-binding domain of ferredoxin-NADP reductase (FNR) module"/>
    <property type="match status" value="1"/>
</dbReference>
<comment type="cofactor">
    <cofactor evidence="1 6">
        <name>FAD</name>
        <dbReference type="ChEBI" id="CHEBI:57692"/>
    </cofactor>
</comment>
<evidence type="ECO:0000313" key="8">
    <source>
        <dbReference type="EMBL" id="KAK1164106.1"/>
    </source>
</evidence>
<dbReference type="InterPro" id="IPR001433">
    <property type="entry name" value="OxRdtase_FAD/NAD-bd"/>
</dbReference>
<keyword evidence="3 6" id="KW-0285">Flavoprotein</keyword>
<protein>
    <submittedName>
        <fullName evidence="8">NADH-cytochrome b5 reductase-like</fullName>
    </submittedName>
</protein>
<dbReference type="PANTHER" id="PTHR19370">
    <property type="entry name" value="NADH-CYTOCHROME B5 REDUCTASE"/>
    <property type="match status" value="1"/>
</dbReference>
<dbReference type="SUPFAM" id="SSF52343">
    <property type="entry name" value="Ferredoxin reductase-like, C-terminal NADP-linked domain"/>
    <property type="match status" value="1"/>
</dbReference>
<comment type="caution">
    <text evidence="8">The sequence shown here is derived from an EMBL/GenBank/DDBJ whole genome shotgun (WGS) entry which is preliminary data.</text>
</comment>
<dbReference type="Proteomes" id="UP001230051">
    <property type="component" value="Unassembled WGS sequence"/>
</dbReference>
<dbReference type="Pfam" id="PF00175">
    <property type="entry name" value="NAD_binding_1"/>
    <property type="match status" value="1"/>
</dbReference>
<name>A0AAD8D7K6_ACIOX</name>
<gene>
    <name evidence="8" type="primary">Cyb5rl</name>
    <name evidence="8" type="ORF">AOXY_G16109</name>
</gene>
<evidence type="ECO:0000313" key="9">
    <source>
        <dbReference type="Proteomes" id="UP001230051"/>
    </source>
</evidence>
<reference evidence="8" key="1">
    <citation type="submission" date="2022-02" db="EMBL/GenBank/DDBJ databases">
        <title>Atlantic sturgeon de novo genome assembly.</title>
        <authorList>
            <person name="Stock M."/>
            <person name="Klopp C."/>
            <person name="Guiguen Y."/>
            <person name="Cabau C."/>
            <person name="Parinello H."/>
            <person name="Santidrian Yebra-Pimentel E."/>
            <person name="Kuhl H."/>
            <person name="Dirks R.P."/>
            <person name="Guessner J."/>
            <person name="Wuertz S."/>
            <person name="Du K."/>
            <person name="Schartl M."/>
        </authorList>
    </citation>
    <scope>NUCLEOTIDE SEQUENCE</scope>
    <source>
        <strain evidence="8">STURGEONOMICS-FGT-2020</strain>
        <tissue evidence="8">Whole blood</tissue>
    </source>
</reference>
<feature type="binding site" evidence="6">
    <location>
        <position position="142"/>
    </location>
    <ligand>
        <name>FAD</name>
        <dbReference type="ChEBI" id="CHEBI:57692"/>
    </ligand>
</feature>
<comment type="similarity">
    <text evidence="2">Belongs to the flavoprotein pyridine nucleotide cytochrome reductase family.</text>
</comment>
<dbReference type="Pfam" id="PF00970">
    <property type="entry name" value="FAD_binding_6"/>
    <property type="match status" value="1"/>
</dbReference>
<feature type="binding site" evidence="6">
    <location>
        <position position="149"/>
    </location>
    <ligand>
        <name>FAD</name>
        <dbReference type="ChEBI" id="CHEBI:57692"/>
    </ligand>
</feature>
<dbReference type="Pfam" id="PF09791">
    <property type="entry name" value="Oxidored-like"/>
    <property type="match status" value="1"/>
</dbReference>
<dbReference type="AlphaFoldDB" id="A0AAD8D7K6"/>
<sequence>MDECDDEDWLLLKPKEPLPSQCCASGCKPCVFDIYERELEKWNRARAKRDIDLLTGKREAPMKSDDALLNPECFSAFQLESLKKLTEAASLYRFRVPKGVHLKLSFGQHLVLRGKVDGLEVQRAYTPVNRVNTEGYFEVLIKLYEDGLMSQYIKTWKVGDVIDWRRPFGGFPYKPNKYGHLLMFVSGTGIAPMLSIIQSITDNEEDETFVTLTGCFRTYEDIYMKSLLQEQSLYWNVKTFYVLSKEETLENLPWSYREKTHLGRLNLEVIKTLVNSCRKAPFALICGSVTFNQDVLNYLRSAGLDEDSCFMF</sequence>
<dbReference type="InterPro" id="IPR008333">
    <property type="entry name" value="Cbr1-like_FAD-bd_dom"/>
</dbReference>
<dbReference type="InterPro" id="IPR039261">
    <property type="entry name" value="FNR_nucleotide-bd"/>
</dbReference>
<keyword evidence="4 6" id="KW-0274">FAD</keyword>
<dbReference type="InterPro" id="IPR017927">
    <property type="entry name" value="FAD-bd_FR_type"/>
</dbReference>
<feature type="binding site" evidence="6">
    <location>
        <position position="125"/>
    </location>
    <ligand>
        <name>FAD</name>
        <dbReference type="ChEBI" id="CHEBI:57692"/>
    </ligand>
</feature>